<gene>
    <name evidence="2" type="ORF">D1222_12570</name>
</gene>
<dbReference type="InterPro" id="IPR050789">
    <property type="entry name" value="Diverse_Enzym_Activities"/>
</dbReference>
<dbReference type="Proteomes" id="UP000265845">
    <property type="component" value="Unassembled WGS sequence"/>
</dbReference>
<organism evidence="2 3">
    <name type="scientific">Henriciella algicola</name>
    <dbReference type="NCBI Taxonomy" id="1608422"/>
    <lineage>
        <taxon>Bacteria</taxon>
        <taxon>Pseudomonadati</taxon>
        <taxon>Pseudomonadota</taxon>
        <taxon>Alphaproteobacteria</taxon>
        <taxon>Hyphomonadales</taxon>
        <taxon>Hyphomonadaceae</taxon>
        <taxon>Henriciella</taxon>
    </lineage>
</organism>
<name>A0A399RFI1_9PROT</name>
<dbReference type="InterPro" id="IPR012338">
    <property type="entry name" value="Beta-lactam/transpept-like"/>
</dbReference>
<sequence>MRDGETLVEERFNGGPSLDQGVNIKSASKSVISAMVGIAIDTGVLEGADQSVLSVLQAEAPADPDPLLTEINVGHLLSMQSGLERTSGSNYGSWVVSPNWVRDALGRPLVDEPGGRMLYSTGNTHLLSAMLTRASGRDTYQLAQDWLAEPLGIAIPRWQTDPQGIYFGGNNMLMSPRDMAAFGELYRLGGMVDGQRVLSEDWIEQSWTPRTVSPWSGEQYGYGWFISEAGGYPVRYAWGYGGQMIYILPDLGLTVVMTSNANTERGSTHINELHELLEEGIVPAAVEGDSTLSAS</sequence>
<keyword evidence="2" id="KW-0378">Hydrolase</keyword>
<dbReference type="EMBL" id="QWGA01000007">
    <property type="protein sequence ID" value="RIJ29244.1"/>
    <property type="molecule type" value="Genomic_DNA"/>
</dbReference>
<dbReference type="PANTHER" id="PTHR43283:SF7">
    <property type="entry name" value="BETA-LACTAMASE-RELATED DOMAIN-CONTAINING PROTEIN"/>
    <property type="match status" value="1"/>
</dbReference>
<dbReference type="GO" id="GO:0016787">
    <property type="term" value="F:hydrolase activity"/>
    <property type="evidence" value="ECO:0007669"/>
    <property type="project" value="UniProtKB-KW"/>
</dbReference>
<keyword evidence="3" id="KW-1185">Reference proteome</keyword>
<dbReference type="InterPro" id="IPR001466">
    <property type="entry name" value="Beta-lactam-related"/>
</dbReference>
<protein>
    <submittedName>
        <fullName evidence="2">Class C beta-lactamase-related serine hydrolase</fullName>
    </submittedName>
</protein>
<comment type="caution">
    <text evidence="2">The sequence shown here is derived from an EMBL/GenBank/DDBJ whole genome shotgun (WGS) entry which is preliminary data.</text>
</comment>
<dbReference type="OrthoDB" id="9814204at2"/>
<dbReference type="Gene3D" id="3.40.710.10">
    <property type="entry name" value="DD-peptidase/beta-lactamase superfamily"/>
    <property type="match status" value="1"/>
</dbReference>
<feature type="domain" description="Beta-lactamase-related" evidence="1">
    <location>
        <begin position="15"/>
        <end position="265"/>
    </location>
</feature>
<dbReference type="PANTHER" id="PTHR43283">
    <property type="entry name" value="BETA-LACTAMASE-RELATED"/>
    <property type="match status" value="1"/>
</dbReference>
<dbReference type="AlphaFoldDB" id="A0A399RFI1"/>
<proteinExistence type="predicted"/>
<dbReference type="SUPFAM" id="SSF56601">
    <property type="entry name" value="beta-lactamase/transpeptidase-like"/>
    <property type="match status" value="1"/>
</dbReference>
<evidence type="ECO:0000313" key="3">
    <source>
        <dbReference type="Proteomes" id="UP000265845"/>
    </source>
</evidence>
<evidence type="ECO:0000259" key="1">
    <source>
        <dbReference type="Pfam" id="PF00144"/>
    </source>
</evidence>
<evidence type="ECO:0000313" key="2">
    <source>
        <dbReference type="EMBL" id="RIJ29244.1"/>
    </source>
</evidence>
<reference evidence="2 3" key="1">
    <citation type="submission" date="2018-08" db="EMBL/GenBank/DDBJ databases">
        <title>Henriciella mobilis sp. nov., isolated from seawater.</title>
        <authorList>
            <person name="Cheng H."/>
            <person name="Wu Y.-H."/>
            <person name="Xu X.-W."/>
            <person name="Guo L.-L."/>
        </authorList>
    </citation>
    <scope>NUCLEOTIDE SEQUENCE [LARGE SCALE GENOMIC DNA]</scope>
    <source>
        <strain evidence="2 3">CCUG67844</strain>
    </source>
</reference>
<dbReference type="Pfam" id="PF00144">
    <property type="entry name" value="Beta-lactamase"/>
    <property type="match status" value="1"/>
</dbReference>
<accession>A0A399RFI1</accession>